<evidence type="ECO:0000259" key="10">
    <source>
        <dbReference type="PROSITE" id="PS50255"/>
    </source>
</evidence>
<dbReference type="SMART" id="SM01117">
    <property type="entry name" value="Cyt-b5"/>
    <property type="match status" value="1"/>
</dbReference>
<keyword evidence="7" id="KW-0746">Sphingolipid metabolism</keyword>
<evidence type="ECO:0000313" key="12">
    <source>
        <dbReference type="Proteomes" id="UP000799302"/>
    </source>
</evidence>
<evidence type="ECO:0000313" key="11">
    <source>
        <dbReference type="EMBL" id="KAF2670953.1"/>
    </source>
</evidence>
<comment type="pathway">
    <text evidence="2">Sphingolipid metabolism.</text>
</comment>
<dbReference type="AlphaFoldDB" id="A0A6A6UHP8"/>
<evidence type="ECO:0000256" key="3">
    <source>
        <dbReference type="ARBA" id="ARBA00012019"/>
    </source>
</evidence>
<dbReference type="SUPFAM" id="SSF55856">
    <property type="entry name" value="Cytochrome b5-like heme/steroid binding domain"/>
    <property type="match status" value="1"/>
</dbReference>
<feature type="domain" description="Cytochrome b5 heme-binding" evidence="10">
    <location>
        <begin position="41"/>
        <end position="116"/>
    </location>
</feature>
<dbReference type="GO" id="GO:0046872">
    <property type="term" value="F:metal ion binding"/>
    <property type="evidence" value="ECO:0007669"/>
    <property type="project" value="UniProtKB-KW"/>
</dbReference>
<dbReference type="GO" id="GO:0016020">
    <property type="term" value="C:membrane"/>
    <property type="evidence" value="ECO:0007669"/>
    <property type="project" value="TreeGrafter"/>
</dbReference>
<keyword evidence="6" id="KW-0479">Metal-binding</keyword>
<evidence type="ECO:0000256" key="8">
    <source>
        <dbReference type="ARBA" id="ARBA00023004"/>
    </source>
</evidence>
<feature type="transmembrane region" description="Helical" evidence="9">
    <location>
        <begin position="151"/>
        <end position="170"/>
    </location>
</feature>
<dbReference type="InterPro" id="IPR001199">
    <property type="entry name" value="Cyt_B5-like_heme/steroid-bd"/>
</dbReference>
<dbReference type="InterPro" id="IPR012171">
    <property type="entry name" value="Fatty_acid_desaturase"/>
</dbReference>
<evidence type="ECO:0000256" key="1">
    <source>
        <dbReference type="ARBA" id="ARBA00004760"/>
    </source>
</evidence>
<dbReference type="CDD" id="cd03506">
    <property type="entry name" value="Delta6-FADS-like"/>
    <property type="match status" value="1"/>
</dbReference>
<dbReference type="UniPathway" id="UPA00222"/>
<evidence type="ECO:0000256" key="6">
    <source>
        <dbReference type="ARBA" id="ARBA00022723"/>
    </source>
</evidence>
<reference evidence="11" key="1">
    <citation type="journal article" date="2020" name="Stud. Mycol.">
        <title>101 Dothideomycetes genomes: a test case for predicting lifestyles and emergence of pathogens.</title>
        <authorList>
            <person name="Haridas S."/>
            <person name="Albert R."/>
            <person name="Binder M."/>
            <person name="Bloem J."/>
            <person name="Labutti K."/>
            <person name="Salamov A."/>
            <person name="Andreopoulos B."/>
            <person name="Baker S."/>
            <person name="Barry K."/>
            <person name="Bills G."/>
            <person name="Bluhm B."/>
            <person name="Cannon C."/>
            <person name="Castanera R."/>
            <person name="Culley D."/>
            <person name="Daum C."/>
            <person name="Ezra D."/>
            <person name="Gonzalez J."/>
            <person name="Henrissat B."/>
            <person name="Kuo A."/>
            <person name="Liang C."/>
            <person name="Lipzen A."/>
            <person name="Lutzoni F."/>
            <person name="Magnuson J."/>
            <person name="Mondo S."/>
            <person name="Nolan M."/>
            <person name="Ohm R."/>
            <person name="Pangilinan J."/>
            <person name="Park H.-J."/>
            <person name="Ramirez L."/>
            <person name="Alfaro M."/>
            <person name="Sun H."/>
            <person name="Tritt A."/>
            <person name="Yoshinaga Y."/>
            <person name="Zwiers L.-H."/>
            <person name="Turgeon B."/>
            <person name="Goodwin S."/>
            <person name="Spatafora J."/>
            <person name="Crous P."/>
            <person name="Grigoriev I."/>
        </authorList>
    </citation>
    <scope>NUCLEOTIDE SEQUENCE</scope>
    <source>
        <strain evidence="11">CBS 115976</strain>
    </source>
</reference>
<dbReference type="Pfam" id="PF00173">
    <property type="entry name" value="Cyt-b5"/>
    <property type="match status" value="1"/>
</dbReference>
<dbReference type="FunFam" id="3.10.120.10:FF:000007">
    <property type="entry name" value="Sulfite oxidase, mitochondrial"/>
    <property type="match status" value="1"/>
</dbReference>
<dbReference type="Pfam" id="PF00487">
    <property type="entry name" value="FA_desaturase"/>
    <property type="match status" value="1"/>
</dbReference>
<dbReference type="OrthoDB" id="260519at2759"/>
<dbReference type="PIRSF" id="PIRSF015921">
    <property type="entry name" value="FA_sphinglp_des"/>
    <property type="match status" value="1"/>
</dbReference>
<keyword evidence="7" id="KW-0443">Lipid metabolism</keyword>
<dbReference type="Proteomes" id="UP000799302">
    <property type="component" value="Unassembled WGS sequence"/>
</dbReference>
<dbReference type="EC" id="1.14.19.18" evidence="3"/>
<dbReference type="InterPro" id="IPR005804">
    <property type="entry name" value="FA_desaturase_dom"/>
</dbReference>
<dbReference type="GO" id="GO:0042759">
    <property type="term" value="P:long-chain fatty acid biosynthetic process"/>
    <property type="evidence" value="ECO:0007669"/>
    <property type="project" value="UniProtKB-ARBA"/>
</dbReference>
<comment type="pathway">
    <text evidence="1">Lipid metabolism; sphingolipid metabolism.</text>
</comment>
<keyword evidence="5" id="KW-0349">Heme</keyword>
<protein>
    <recommendedName>
        <fullName evidence="4">Delta 8-(E)-sphingolipid desaturase</fullName>
        <ecNumber evidence="3">1.14.19.18</ecNumber>
    </recommendedName>
</protein>
<dbReference type="InterPro" id="IPR036400">
    <property type="entry name" value="Cyt_B5-like_heme/steroid_sf"/>
</dbReference>
<name>A0A6A6UHP8_9PEZI</name>
<evidence type="ECO:0000256" key="5">
    <source>
        <dbReference type="ARBA" id="ARBA00022617"/>
    </source>
</evidence>
<dbReference type="PROSITE" id="PS50255">
    <property type="entry name" value="CYTOCHROME_B5_2"/>
    <property type="match status" value="1"/>
</dbReference>
<accession>A0A6A6UHP8</accession>
<keyword evidence="9" id="KW-1133">Transmembrane helix</keyword>
<gene>
    <name evidence="11" type="ORF">BT63DRAFT_423220</name>
</gene>
<dbReference type="GO" id="GO:0016717">
    <property type="term" value="F:oxidoreductase activity, acting on paired donors, with oxidation of a pair of donors resulting in the reduction of molecular oxygen to two molecules of water"/>
    <property type="evidence" value="ECO:0007669"/>
    <property type="project" value="TreeGrafter"/>
</dbReference>
<dbReference type="GO" id="GO:0006665">
    <property type="term" value="P:sphingolipid metabolic process"/>
    <property type="evidence" value="ECO:0007669"/>
    <property type="project" value="UniProtKB-UniPathway"/>
</dbReference>
<keyword evidence="8" id="KW-0408">Iron</keyword>
<dbReference type="Gene3D" id="3.10.120.10">
    <property type="entry name" value="Cytochrome b5-like heme/steroid binding domain"/>
    <property type="match status" value="1"/>
</dbReference>
<evidence type="ECO:0000256" key="2">
    <source>
        <dbReference type="ARBA" id="ARBA00004991"/>
    </source>
</evidence>
<keyword evidence="9" id="KW-0812">Transmembrane</keyword>
<keyword evidence="12" id="KW-1185">Reference proteome</keyword>
<organism evidence="11 12">
    <name type="scientific">Microthyrium microscopicum</name>
    <dbReference type="NCBI Taxonomy" id="703497"/>
    <lineage>
        <taxon>Eukaryota</taxon>
        <taxon>Fungi</taxon>
        <taxon>Dikarya</taxon>
        <taxon>Ascomycota</taxon>
        <taxon>Pezizomycotina</taxon>
        <taxon>Dothideomycetes</taxon>
        <taxon>Dothideomycetes incertae sedis</taxon>
        <taxon>Microthyriales</taxon>
        <taxon>Microthyriaceae</taxon>
        <taxon>Microthyrium</taxon>
    </lineage>
</organism>
<dbReference type="PANTHER" id="PTHR19353">
    <property type="entry name" value="FATTY ACID DESATURASE 2"/>
    <property type="match status" value="1"/>
</dbReference>
<dbReference type="PANTHER" id="PTHR19353:SF19">
    <property type="entry name" value="DELTA(5) FATTY ACID DESATURASE C-RELATED"/>
    <property type="match status" value="1"/>
</dbReference>
<sequence>MHRASTLIQVVSEGDGHLQITKKSSNVAVKSTTTKSSQKSIRTITIEEVEAANTERKPWVAIRGKVYDLTNLLDKHPGGQEMLLLAAGRDATAMYESMHTDKNTKVLNKYVIGNLKKSNMPQFAERSQFSIEVEQRVLQYFKNKGIDPRHAPGMVIIYTFLGLVFAASFLGMFSERASQINFLLPWFSALVMGWCCAMMGFYHLHDGCHGAFSRNPTNWSILRRIYECLTGLSTTVWIYQHGFGHHPFTNVVGIDPDILSADPGIMRVHEDQPWWDFYGLQKYYWLPLYSQLVLSRKCFEWMDVFYYRAHKNIPINPPTWTEMAWGATTMSVYVAHHFILPLFVFKISIIRLILLHTISDLTWSLYLTLIFQASHVNDEVAWPKPNEDGLITADWAKLQVEASLDFAHDDAMTTFLCGSLNYQAVHHLFPYVCQWHYPAIAPIVKDACKKHGVRYNLKDSIWGMIGAHIKRINLFAEPPTLR</sequence>
<dbReference type="PRINTS" id="PR00363">
    <property type="entry name" value="CYTOCHROMEB5"/>
</dbReference>
<keyword evidence="9" id="KW-0472">Membrane</keyword>
<dbReference type="EMBL" id="MU004233">
    <property type="protein sequence ID" value="KAF2670953.1"/>
    <property type="molecule type" value="Genomic_DNA"/>
</dbReference>
<evidence type="ECO:0000256" key="4">
    <source>
        <dbReference type="ARBA" id="ARBA00016939"/>
    </source>
</evidence>
<evidence type="ECO:0000256" key="9">
    <source>
        <dbReference type="SAM" id="Phobius"/>
    </source>
</evidence>
<dbReference type="GO" id="GO:0006636">
    <property type="term" value="P:unsaturated fatty acid biosynthetic process"/>
    <property type="evidence" value="ECO:0007669"/>
    <property type="project" value="UniProtKB-ARBA"/>
</dbReference>
<evidence type="ECO:0000256" key="7">
    <source>
        <dbReference type="ARBA" id="ARBA00022919"/>
    </source>
</evidence>
<feature type="transmembrane region" description="Helical" evidence="9">
    <location>
        <begin position="182"/>
        <end position="204"/>
    </location>
</feature>
<proteinExistence type="predicted"/>